<accession>A0A6J7GL78</accession>
<gene>
    <name evidence="1" type="ORF">UFOPK3564_01082</name>
</gene>
<organism evidence="1">
    <name type="scientific">freshwater metagenome</name>
    <dbReference type="NCBI Taxonomy" id="449393"/>
    <lineage>
        <taxon>unclassified sequences</taxon>
        <taxon>metagenomes</taxon>
        <taxon>ecological metagenomes</taxon>
    </lineage>
</organism>
<proteinExistence type="predicted"/>
<dbReference type="EMBL" id="CAFBMK010000045">
    <property type="protein sequence ID" value="CAB4908722.1"/>
    <property type="molecule type" value="Genomic_DNA"/>
</dbReference>
<name>A0A6J7GL78_9ZZZZ</name>
<reference evidence="1" key="1">
    <citation type="submission" date="2020-05" db="EMBL/GenBank/DDBJ databases">
        <authorList>
            <person name="Chiriac C."/>
            <person name="Salcher M."/>
            <person name="Ghai R."/>
            <person name="Kavagutti S V."/>
        </authorList>
    </citation>
    <scope>NUCLEOTIDE SEQUENCE</scope>
</reference>
<evidence type="ECO:0000313" key="1">
    <source>
        <dbReference type="EMBL" id="CAB4908722.1"/>
    </source>
</evidence>
<protein>
    <submittedName>
        <fullName evidence="1">Unannotated protein</fullName>
    </submittedName>
</protein>
<sequence>MRPSRQRAARRLALAAGLAGLAAIPTAAVGAGATTGSAVLVEPSARAAAGPARTAVGVPRGLATGRPVDCGPTRSGTYRMLVSRPTGCRFARATYEAFRRDAEAGRELVSGVSTRFVLPVRDPVRRRTVRLDVRAIARAHGAFDFTFVRRSANRSVAFENLTLP</sequence>
<dbReference type="AlphaFoldDB" id="A0A6J7GL78"/>